<dbReference type="AlphaFoldDB" id="A0AAN6ST93"/>
<comment type="caution">
    <text evidence="9">The sequence shown here is derived from an EMBL/GenBank/DDBJ whole genome shotgun (WGS) entry which is preliminary data.</text>
</comment>
<dbReference type="Pfam" id="PF07061">
    <property type="entry name" value="Swi5"/>
    <property type="match status" value="1"/>
</dbReference>
<feature type="compositionally biased region" description="Polar residues" evidence="8">
    <location>
        <begin position="225"/>
        <end position="234"/>
    </location>
</feature>
<dbReference type="InterPro" id="IPR010334">
    <property type="entry name" value="Dcp1"/>
</dbReference>
<evidence type="ECO:0000256" key="7">
    <source>
        <dbReference type="ARBA" id="ARBA00023204"/>
    </source>
</evidence>
<protein>
    <submittedName>
        <fullName evidence="9">Uncharacterized protein</fullName>
    </submittedName>
</protein>
<organism evidence="9 10">
    <name type="scientific">Parachaetomium inaequale</name>
    <dbReference type="NCBI Taxonomy" id="2588326"/>
    <lineage>
        <taxon>Eukaryota</taxon>
        <taxon>Fungi</taxon>
        <taxon>Dikarya</taxon>
        <taxon>Ascomycota</taxon>
        <taxon>Pezizomycotina</taxon>
        <taxon>Sordariomycetes</taxon>
        <taxon>Sordariomycetidae</taxon>
        <taxon>Sordariales</taxon>
        <taxon>Chaetomiaceae</taxon>
        <taxon>Parachaetomium</taxon>
    </lineage>
</organism>
<comment type="similarity">
    <text evidence="3">Belongs to the DCP1 family.</text>
</comment>
<dbReference type="PANTHER" id="PTHR16290">
    <property type="entry name" value="TRANSCRIPTION FACTOR SMIF DECAPPING ENZYME DCP1"/>
    <property type="match status" value="1"/>
</dbReference>
<gene>
    <name evidence="9" type="ORF">C8A01DRAFT_45546</name>
</gene>
<dbReference type="SUPFAM" id="SSF50729">
    <property type="entry name" value="PH domain-like"/>
    <property type="match status" value="1"/>
</dbReference>
<evidence type="ECO:0000313" key="10">
    <source>
        <dbReference type="Proteomes" id="UP001303115"/>
    </source>
</evidence>
<feature type="region of interest" description="Disordered" evidence="8">
    <location>
        <begin position="1"/>
        <end position="51"/>
    </location>
</feature>
<dbReference type="GO" id="GO:0000290">
    <property type="term" value="P:deadenylation-dependent decapping of nuclear-transcribed mRNA"/>
    <property type="evidence" value="ECO:0007669"/>
    <property type="project" value="InterPro"/>
</dbReference>
<evidence type="ECO:0000256" key="5">
    <source>
        <dbReference type="ARBA" id="ARBA00022664"/>
    </source>
</evidence>
<dbReference type="GO" id="GO:0008047">
    <property type="term" value="F:enzyme activator activity"/>
    <property type="evidence" value="ECO:0007669"/>
    <property type="project" value="InterPro"/>
</dbReference>
<keyword evidence="7" id="KW-0234">DNA repair</keyword>
<reference evidence="10" key="1">
    <citation type="journal article" date="2023" name="Mol. Phylogenet. Evol.">
        <title>Genome-scale phylogeny and comparative genomics of the fungal order Sordariales.</title>
        <authorList>
            <person name="Hensen N."/>
            <person name="Bonometti L."/>
            <person name="Westerberg I."/>
            <person name="Brannstrom I.O."/>
            <person name="Guillou S."/>
            <person name="Cros-Aarteil S."/>
            <person name="Calhoun S."/>
            <person name="Haridas S."/>
            <person name="Kuo A."/>
            <person name="Mondo S."/>
            <person name="Pangilinan J."/>
            <person name="Riley R."/>
            <person name="LaButti K."/>
            <person name="Andreopoulos B."/>
            <person name="Lipzen A."/>
            <person name="Chen C."/>
            <person name="Yan M."/>
            <person name="Daum C."/>
            <person name="Ng V."/>
            <person name="Clum A."/>
            <person name="Steindorff A."/>
            <person name="Ohm R.A."/>
            <person name="Martin F."/>
            <person name="Silar P."/>
            <person name="Natvig D.O."/>
            <person name="Lalanne C."/>
            <person name="Gautier V."/>
            <person name="Ament-Velasquez S.L."/>
            <person name="Kruys A."/>
            <person name="Hutchinson M.I."/>
            <person name="Powell A.J."/>
            <person name="Barry K."/>
            <person name="Miller A.N."/>
            <person name="Grigoriev I.V."/>
            <person name="Debuchy R."/>
            <person name="Gladieux P."/>
            <person name="Hiltunen Thoren M."/>
            <person name="Johannesson H."/>
        </authorList>
    </citation>
    <scope>NUCLEOTIDE SEQUENCE [LARGE SCALE GENOMIC DNA]</scope>
    <source>
        <strain evidence="10">CBS 284.82</strain>
    </source>
</reference>
<dbReference type="GO" id="GO:0003729">
    <property type="term" value="F:mRNA binding"/>
    <property type="evidence" value="ECO:0007669"/>
    <property type="project" value="TreeGrafter"/>
</dbReference>
<dbReference type="InterPro" id="IPR010760">
    <property type="entry name" value="DNA-repair_Swi5"/>
</dbReference>
<dbReference type="Gene3D" id="2.30.29.30">
    <property type="entry name" value="Pleckstrin-homology domain (PH domain)/Phosphotyrosine-binding domain (PTB)"/>
    <property type="match status" value="1"/>
</dbReference>
<dbReference type="GO" id="GO:0006281">
    <property type="term" value="P:DNA repair"/>
    <property type="evidence" value="ECO:0007669"/>
    <property type="project" value="UniProtKB-KW"/>
</dbReference>
<dbReference type="GO" id="GO:0006397">
    <property type="term" value="P:mRNA processing"/>
    <property type="evidence" value="ECO:0007669"/>
    <property type="project" value="UniProtKB-KW"/>
</dbReference>
<comment type="subcellular location">
    <subcellularLocation>
        <location evidence="1">Cytoplasm</location>
    </subcellularLocation>
</comment>
<keyword evidence="5" id="KW-0507">mRNA processing</keyword>
<feature type="compositionally biased region" description="Basic residues" evidence="8">
    <location>
        <begin position="1"/>
        <end position="15"/>
    </location>
</feature>
<dbReference type="PANTHER" id="PTHR16290:SF0">
    <property type="entry name" value="DECAPPING PROTEIN 1, ISOFORM A"/>
    <property type="match status" value="1"/>
</dbReference>
<dbReference type="EMBL" id="MU854360">
    <property type="protein sequence ID" value="KAK4041301.1"/>
    <property type="molecule type" value="Genomic_DNA"/>
</dbReference>
<evidence type="ECO:0000256" key="3">
    <source>
        <dbReference type="ARBA" id="ARBA00008778"/>
    </source>
</evidence>
<dbReference type="GO" id="GO:0031087">
    <property type="term" value="P:deadenylation-independent decapping of nuclear-transcribed mRNA"/>
    <property type="evidence" value="ECO:0007669"/>
    <property type="project" value="TreeGrafter"/>
</dbReference>
<dbReference type="CDD" id="cd13182">
    <property type="entry name" value="EVH1-like_Dcp1"/>
    <property type="match status" value="1"/>
</dbReference>
<accession>A0AAN6ST93</accession>
<name>A0AAN6ST93_9PEZI</name>
<dbReference type="GO" id="GO:0000932">
    <property type="term" value="C:P-body"/>
    <property type="evidence" value="ECO:0007669"/>
    <property type="project" value="TreeGrafter"/>
</dbReference>
<dbReference type="Proteomes" id="UP001303115">
    <property type="component" value="Unassembled WGS sequence"/>
</dbReference>
<evidence type="ECO:0000256" key="6">
    <source>
        <dbReference type="ARBA" id="ARBA00022763"/>
    </source>
</evidence>
<keyword evidence="6" id="KW-0227">DNA damage</keyword>
<dbReference type="Gene3D" id="1.20.5.170">
    <property type="match status" value="1"/>
</dbReference>
<evidence type="ECO:0000256" key="4">
    <source>
        <dbReference type="ARBA" id="ARBA00022490"/>
    </source>
</evidence>
<evidence type="ECO:0000313" key="9">
    <source>
        <dbReference type="EMBL" id="KAK4041301.1"/>
    </source>
</evidence>
<dbReference type="InterPro" id="IPR011993">
    <property type="entry name" value="PH-like_dom_sf"/>
</dbReference>
<proteinExistence type="inferred from homology"/>
<keyword evidence="10" id="KW-1185">Reference proteome</keyword>
<keyword evidence="4" id="KW-0963">Cytoplasm</keyword>
<evidence type="ECO:0000256" key="8">
    <source>
        <dbReference type="SAM" id="MobiDB-lite"/>
    </source>
</evidence>
<comment type="similarity">
    <text evidence="2">Belongs to the SWI5/SAE3 family.</text>
</comment>
<feature type="region of interest" description="Disordered" evidence="8">
    <location>
        <begin position="221"/>
        <end position="244"/>
    </location>
</feature>
<evidence type="ECO:0000256" key="1">
    <source>
        <dbReference type="ARBA" id="ARBA00004496"/>
    </source>
</evidence>
<dbReference type="Pfam" id="PF06058">
    <property type="entry name" value="DCP1"/>
    <property type="match status" value="1"/>
</dbReference>
<sequence length="457" mass="50276">MSRATPRKSRHRHHASNSGPRQVPASDYESDAAQYLENRETMAPPNPQPARDNTALSLRVLRRYQPSIRSILAIAANAVAYNFLEATQGWEKHGAEGTMFICEQEPIVAPTGQVLPRVCVFVFNRRSMDNLAIDLLRVTDCEVVGELIVFRLEDDAAAGSDNQGEQGTAAKKILGLWIHADETNTREVHASLILGAWQQGRQAFDAYIQAATTGALGNGALAAEPQTSSDSSPPSIEMAPNGNGIRDDMPSTTDGDGAIAAAVQNQLSLVSSFERWLVQKSEVDGDRNDIITRIRSRLDSYKRWLLAAEQTASDPSEDVEPWAMDARAQSGNDDESVIVVTGPGSGEPIRIPTKDKQEFGYLMSNSYLGYIIKICHAFAKAQDTMRSLLRTADELEDETSHLSQPPETTVKTYIRRLQEYNDMKDIGQQLIGLVAENRGVPVRTLYEQGEFGVSFPQ</sequence>
<evidence type="ECO:0000256" key="2">
    <source>
        <dbReference type="ARBA" id="ARBA00008060"/>
    </source>
</evidence>